<evidence type="ECO:0008006" key="4">
    <source>
        <dbReference type="Google" id="ProtNLM"/>
    </source>
</evidence>
<organism evidence="2 3">
    <name type="scientific">Sphingomonas sediminicola</name>
    <dbReference type="NCBI Taxonomy" id="386874"/>
    <lineage>
        <taxon>Bacteria</taxon>
        <taxon>Pseudomonadati</taxon>
        <taxon>Pseudomonadota</taxon>
        <taxon>Alphaproteobacteria</taxon>
        <taxon>Sphingomonadales</taxon>
        <taxon>Sphingomonadaceae</taxon>
        <taxon>Sphingomonas</taxon>
    </lineage>
</organism>
<evidence type="ECO:0000313" key="3">
    <source>
        <dbReference type="Proteomes" id="UP000516105"/>
    </source>
</evidence>
<keyword evidence="3" id="KW-1185">Reference proteome</keyword>
<name>A0ABX6T9L9_9SPHN</name>
<feature type="transmembrane region" description="Helical" evidence="1">
    <location>
        <begin position="256"/>
        <end position="273"/>
    </location>
</feature>
<protein>
    <recommendedName>
        <fullName evidence="4">Glycosyltransferase family 2 protein</fullName>
    </recommendedName>
</protein>
<keyword evidence="1" id="KW-0472">Membrane</keyword>
<keyword evidence="1" id="KW-0812">Transmembrane</keyword>
<sequence>MTEPTLSIVLAVKDGAENVPALLDAIKSRGDETEVILCCAGSMPDASSGIGCHAFPEETLVPVLWSEGIKRARGGRVALTTAQFVPDPRWIYHLQSADLDRWAGVGGVIDNDPRSSARNWAIFFLRYSAFAPPLKAGETNEIAADNAIYDRAAIFEHPDLLEEGFWEPSFHRRFHAAGRKLSIDPGLVVVHHGTVSTVSFARQRFLHGRAYGVERAERGSFPHNLLLLLSSLLVPPLLLARIISRIAKKRAYRGKLFAGFPWLFWFTLAWSAGEAGGYASTLTRKLRGNAAGPSKRHA</sequence>
<dbReference type="RefSeq" id="WP_187709433.1">
    <property type="nucleotide sequence ID" value="NZ_CP060782.1"/>
</dbReference>
<gene>
    <name evidence="2" type="ORF">H9L14_04805</name>
</gene>
<dbReference type="SUPFAM" id="SSF53448">
    <property type="entry name" value="Nucleotide-diphospho-sugar transferases"/>
    <property type="match status" value="1"/>
</dbReference>
<dbReference type="Gene3D" id="3.90.550.10">
    <property type="entry name" value="Spore Coat Polysaccharide Biosynthesis Protein SpsA, Chain A"/>
    <property type="match status" value="1"/>
</dbReference>
<dbReference type="InterPro" id="IPR029044">
    <property type="entry name" value="Nucleotide-diphossugar_trans"/>
</dbReference>
<proteinExistence type="predicted"/>
<dbReference type="Proteomes" id="UP000516105">
    <property type="component" value="Chromosome"/>
</dbReference>
<dbReference type="EMBL" id="CP060782">
    <property type="protein sequence ID" value="QNP46480.1"/>
    <property type="molecule type" value="Genomic_DNA"/>
</dbReference>
<evidence type="ECO:0000313" key="2">
    <source>
        <dbReference type="EMBL" id="QNP46480.1"/>
    </source>
</evidence>
<accession>A0ABX6T9L9</accession>
<reference evidence="2 3" key="1">
    <citation type="submission" date="2020-08" db="EMBL/GenBank/DDBJ databases">
        <title>Genome sequence of Sphingomonas sediminicola KACC 15039T.</title>
        <authorList>
            <person name="Hyun D.-W."/>
            <person name="Bae J.-W."/>
        </authorList>
    </citation>
    <scope>NUCLEOTIDE SEQUENCE [LARGE SCALE GENOMIC DNA]</scope>
    <source>
        <strain evidence="2 3">KACC 15039</strain>
    </source>
</reference>
<feature type="transmembrane region" description="Helical" evidence="1">
    <location>
        <begin position="225"/>
        <end position="244"/>
    </location>
</feature>
<evidence type="ECO:0000256" key="1">
    <source>
        <dbReference type="SAM" id="Phobius"/>
    </source>
</evidence>
<keyword evidence="1" id="KW-1133">Transmembrane helix</keyword>